<organism evidence="1 2">
    <name type="scientific">Ahniella affigens</name>
    <dbReference type="NCBI Taxonomy" id="2021234"/>
    <lineage>
        <taxon>Bacteria</taxon>
        <taxon>Pseudomonadati</taxon>
        <taxon>Pseudomonadota</taxon>
        <taxon>Gammaproteobacteria</taxon>
        <taxon>Lysobacterales</taxon>
        <taxon>Rhodanobacteraceae</taxon>
        <taxon>Ahniella</taxon>
    </lineage>
</organism>
<reference evidence="1 2" key="1">
    <citation type="submission" date="2018-03" db="EMBL/GenBank/DDBJ databases">
        <title>Ahniella affigens gen. nov., sp. nov., a gammaproteobacterium isolated from sandy soil near a stream.</title>
        <authorList>
            <person name="Ko Y."/>
            <person name="Kim J.-H."/>
        </authorList>
    </citation>
    <scope>NUCLEOTIDE SEQUENCE [LARGE SCALE GENOMIC DNA]</scope>
    <source>
        <strain evidence="1 2">D13</strain>
    </source>
</reference>
<reference evidence="1 2" key="2">
    <citation type="submission" date="2018-03" db="EMBL/GenBank/DDBJ databases">
        <authorList>
            <person name="Keele B.F."/>
        </authorList>
    </citation>
    <scope>NUCLEOTIDE SEQUENCE [LARGE SCALE GENOMIC DNA]</scope>
    <source>
        <strain evidence="1 2">D13</strain>
    </source>
</reference>
<dbReference type="OrthoDB" id="1358056at2"/>
<sequence>MSCVLRVFGRSLDLTALLVGSTLSPYRTWQIGTARSELQPDGPVHADSGACFAISTADFDAFPAQVDDAIAFLECHADPVRAIVSFPGVEAVTLDFGIALRDIAVHCDYLPPRLLKAAAAAGVGMELSHYP</sequence>
<dbReference type="Proteomes" id="UP000241074">
    <property type="component" value="Chromosome"/>
</dbReference>
<accession>A0A2P1PX80</accession>
<evidence type="ECO:0008006" key="3">
    <source>
        <dbReference type="Google" id="ProtNLM"/>
    </source>
</evidence>
<dbReference type="EMBL" id="CP027860">
    <property type="protein sequence ID" value="AVP99461.1"/>
    <property type="molecule type" value="Genomic_DNA"/>
</dbReference>
<dbReference type="KEGG" id="xba:C7S18_20815"/>
<dbReference type="RefSeq" id="WP_106893379.1">
    <property type="nucleotide sequence ID" value="NZ_CP027860.1"/>
</dbReference>
<gene>
    <name evidence="1" type="ORF">C7S18_20815</name>
</gene>
<evidence type="ECO:0000313" key="1">
    <source>
        <dbReference type="EMBL" id="AVP99461.1"/>
    </source>
</evidence>
<dbReference type="AlphaFoldDB" id="A0A2P1PX80"/>
<evidence type="ECO:0000313" key="2">
    <source>
        <dbReference type="Proteomes" id="UP000241074"/>
    </source>
</evidence>
<keyword evidence="2" id="KW-1185">Reference proteome</keyword>
<proteinExistence type="predicted"/>
<name>A0A2P1PX80_9GAMM</name>
<protein>
    <recommendedName>
        <fullName evidence="3">DUF4279 domain-containing protein</fullName>
    </recommendedName>
</protein>